<organism evidence="1 2">
    <name type="scientific">Mytilus coruscus</name>
    <name type="common">Sea mussel</name>
    <dbReference type="NCBI Taxonomy" id="42192"/>
    <lineage>
        <taxon>Eukaryota</taxon>
        <taxon>Metazoa</taxon>
        <taxon>Spiralia</taxon>
        <taxon>Lophotrochozoa</taxon>
        <taxon>Mollusca</taxon>
        <taxon>Bivalvia</taxon>
        <taxon>Autobranchia</taxon>
        <taxon>Pteriomorphia</taxon>
        <taxon>Mytilida</taxon>
        <taxon>Mytiloidea</taxon>
        <taxon>Mytilidae</taxon>
        <taxon>Mytilinae</taxon>
        <taxon>Mytilus</taxon>
    </lineage>
</organism>
<accession>A0A6J8A7Z2</accession>
<keyword evidence="2" id="KW-1185">Reference proteome</keyword>
<dbReference type="EMBL" id="CACVKT020000740">
    <property type="protein sequence ID" value="CAC5362331.1"/>
    <property type="molecule type" value="Genomic_DNA"/>
</dbReference>
<reference evidence="1 2" key="1">
    <citation type="submission" date="2020-06" db="EMBL/GenBank/DDBJ databases">
        <authorList>
            <person name="Li R."/>
            <person name="Bekaert M."/>
        </authorList>
    </citation>
    <scope>NUCLEOTIDE SEQUENCE [LARGE SCALE GENOMIC DNA]</scope>
    <source>
        <strain evidence="2">wild</strain>
    </source>
</reference>
<name>A0A6J8A7Z2_MYTCO</name>
<dbReference type="Proteomes" id="UP000507470">
    <property type="component" value="Unassembled WGS sequence"/>
</dbReference>
<protein>
    <submittedName>
        <fullName evidence="1">Uncharacterized protein</fullName>
    </submittedName>
</protein>
<sequence length="438" mass="50159">MAYLNDENKDISIPMELDLFDEPKNQVAIDRIFYSETRPMSNFTSPDVSTENFFVSGQGPEYMDLRRSRLYVRAKLVKANGTALDDTDTSSIVNLPLQAMWAQMDVYMNNKLVSLNTSNYPLKAYLNTILTSGTDEQKSQLQSQLFMKDSGDLASTDGKGGANRRLILRRDFIKNSREFEMEGPLFEDIFSLDRHLIQCVDFYIKLYRSNDQFFVISGEDAPAYKLQLLDCVYKACKIKVDPDIIVNHMKQIEIKPVRYYFQRTEVKRNTINKHSREFIWDNMFNIRPSTLVLGLISQESGNGTYGTNPFFFNHYNATDVGLYVNGESVPARSLKLDFGDNRQYATAYANLFEVCEKLNRDAGLTITRDYEKGYTLYAFPLDPKGLGDDYINLVKHGNVSAEIMFKTGLPSAVTCIAFGVFDSFLEIDHSRKVRYIQS</sequence>
<dbReference type="AlphaFoldDB" id="A0A6J8A7Z2"/>
<evidence type="ECO:0000313" key="1">
    <source>
        <dbReference type="EMBL" id="CAC5362331.1"/>
    </source>
</evidence>
<gene>
    <name evidence="1" type="ORF">MCOR_4123</name>
</gene>
<evidence type="ECO:0000313" key="2">
    <source>
        <dbReference type="Proteomes" id="UP000507470"/>
    </source>
</evidence>
<dbReference type="OrthoDB" id="6059610at2759"/>
<proteinExistence type="predicted"/>